<dbReference type="SUPFAM" id="SSF49785">
    <property type="entry name" value="Galactose-binding domain-like"/>
    <property type="match status" value="1"/>
</dbReference>
<feature type="transmembrane region" description="Helical" evidence="8">
    <location>
        <begin position="599"/>
        <end position="618"/>
    </location>
</feature>
<name>A0ABN7SI63_OIKDI</name>
<dbReference type="InterPro" id="IPR034182">
    <property type="entry name" value="Kexin/furin"/>
</dbReference>
<evidence type="ECO:0000256" key="3">
    <source>
        <dbReference type="ARBA" id="ARBA00022729"/>
    </source>
</evidence>
<dbReference type="InterPro" id="IPR022398">
    <property type="entry name" value="Peptidase_S8_His-AS"/>
</dbReference>
<evidence type="ECO:0000256" key="7">
    <source>
        <dbReference type="SAM" id="MobiDB-lite"/>
    </source>
</evidence>
<keyword evidence="5 6" id="KW-0720">Serine protease</keyword>
<sequence length="636" mass="70267">MNITAAWDMGFTGKGVVLSMLDDGIEMTHPDLKENYDARASTDINGNDDDPTPRYNKGNDRLNIEDPNAYTTKSASPKITDNLKGYIKEINRHGTRCAGEVAASANNNVCVPGVAYHAKVGGVRMLDGDVTDLVEAKSIGHNQDYVDIYSASWGPDDDGRTVDGPAKLAIKAFLDGATEGRNGKGNIFVWASGNGGRYQDNCNCDGYTNNIYTISISSTSERENIPWYSEPCASTLASTYSSGGSDEKQIITTDLRGMCTKRHTGTSASAPLAAGIIALALEANPELSWRDVQHILVRTSEKHDLHTKDWNQNAMGRWFSNRYGYGLMNAGRIVETALKWQTVPPQKLCTLVPVSQNGEGLGVKSTKGNTLSIEFDFKCSENLKMLEHVTVVLSLTPRGRRGDLEINIISPLGTKSNILGQRPHDMVQSAGFNRYEFLSVEFWDENPDGKWKIEFNNLNTKGSGDPVVLKEVEIRFRGSEGFSQEQPIEEDVVKEQGSKECVLHLDALIGTLYPNDTEKPEKTTKKPEVTPQEENDPPEIKTTTSKPTTQKQTTEETTTTKVTTIKSSIKPDDPPPSRTIHRPKLPDDDADNHSDIQSLLIMLIFGVPTLYLLFQLIVKYKKKDRVVYKKLPTISN</sequence>
<evidence type="ECO:0000313" key="10">
    <source>
        <dbReference type="EMBL" id="CAG5098663.1"/>
    </source>
</evidence>
<evidence type="ECO:0000256" key="5">
    <source>
        <dbReference type="ARBA" id="ARBA00022825"/>
    </source>
</evidence>
<proteinExistence type="inferred from homology"/>
<accession>A0ABN7SI63</accession>
<organism evidence="10 11">
    <name type="scientific">Oikopleura dioica</name>
    <name type="common">Tunicate</name>
    <dbReference type="NCBI Taxonomy" id="34765"/>
    <lineage>
        <taxon>Eukaryota</taxon>
        <taxon>Metazoa</taxon>
        <taxon>Chordata</taxon>
        <taxon>Tunicata</taxon>
        <taxon>Appendicularia</taxon>
        <taxon>Copelata</taxon>
        <taxon>Oikopleuridae</taxon>
        <taxon>Oikopleura</taxon>
    </lineage>
</organism>
<feature type="active site" description="Charge relay system" evidence="6">
    <location>
        <position position="22"/>
    </location>
</feature>
<reference evidence="10 11" key="1">
    <citation type="submission" date="2021-04" db="EMBL/GenBank/DDBJ databases">
        <authorList>
            <person name="Bliznina A."/>
        </authorList>
    </citation>
    <scope>NUCLEOTIDE SEQUENCE [LARGE SCALE GENOMIC DNA]</scope>
</reference>
<evidence type="ECO:0000256" key="2">
    <source>
        <dbReference type="ARBA" id="ARBA00022685"/>
    </source>
</evidence>
<dbReference type="Gene3D" id="2.60.120.260">
    <property type="entry name" value="Galactose-binding domain-like"/>
    <property type="match status" value="1"/>
</dbReference>
<evidence type="ECO:0000256" key="8">
    <source>
        <dbReference type="SAM" id="Phobius"/>
    </source>
</evidence>
<keyword evidence="8" id="KW-1133">Transmembrane helix</keyword>
<feature type="region of interest" description="Disordered" evidence="7">
    <location>
        <begin position="512"/>
        <end position="590"/>
    </location>
</feature>
<keyword evidence="1 6" id="KW-0645">Protease</keyword>
<keyword evidence="8" id="KW-0472">Membrane</keyword>
<feature type="active site" description="Charge relay system" evidence="6">
    <location>
        <position position="267"/>
    </location>
</feature>
<dbReference type="PROSITE" id="PS51892">
    <property type="entry name" value="SUBTILASE"/>
    <property type="match status" value="1"/>
</dbReference>
<dbReference type="CDD" id="cd04059">
    <property type="entry name" value="Peptidases_S8_Protein_convertases_Kexins_Furin-like"/>
    <property type="match status" value="1"/>
</dbReference>
<dbReference type="InterPro" id="IPR008979">
    <property type="entry name" value="Galactose-bd-like_sf"/>
</dbReference>
<keyword evidence="3" id="KW-0732">Signal</keyword>
<dbReference type="Pfam" id="PF00082">
    <property type="entry name" value="Peptidase_S8"/>
    <property type="match status" value="1"/>
</dbReference>
<feature type="active site" description="Charge relay system" evidence="6">
    <location>
        <position position="93"/>
    </location>
</feature>
<comment type="similarity">
    <text evidence="6">Belongs to the peptidase S8 family.</text>
</comment>
<dbReference type="PROSITE" id="PS00138">
    <property type="entry name" value="SUBTILASE_SER"/>
    <property type="match status" value="1"/>
</dbReference>
<dbReference type="InterPro" id="IPR015500">
    <property type="entry name" value="Peptidase_S8_subtilisin-rel"/>
</dbReference>
<protein>
    <submittedName>
        <fullName evidence="10">Oidioi.mRNA.OKI2018_I69.XSR.g15871.t1.cds</fullName>
    </submittedName>
</protein>
<keyword evidence="11" id="KW-1185">Reference proteome</keyword>
<dbReference type="InterPro" id="IPR000209">
    <property type="entry name" value="Peptidase_S8/S53_dom"/>
</dbReference>
<dbReference type="InterPro" id="IPR023828">
    <property type="entry name" value="Peptidase_S8_Ser-AS"/>
</dbReference>
<evidence type="ECO:0000256" key="6">
    <source>
        <dbReference type="PROSITE-ProRule" id="PRU01240"/>
    </source>
</evidence>
<keyword evidence="2" id="KW-0165">Cleavage on pair of basic residues</keyword>
<evidence type="ECO:0000313" key="11">
    <source>
        <dbReference type="Proteomes" id="UP001158576"/>
    </source>
</evidence>
<feature type="region of interest" description="Disordered" evidence="7">
    <location>
        <begin position="40"/>
        <end position="75"/>
    </location>
</feature>
<evidence type="ECO:0000256" key="4">
    <source>
        <dbReference type="ARBA" id="ARBA00022801"/>
    </source>
</evidence>
<keyword evidence="8" id="KW-0812">Transmembrane</keyword>
<dbReference type="SUPFAM" id="SSF52743">
    <property type="entry name" value="Subtilisin-like"/>
    <property type="match status" value="1"/>
</dbReference>
<feature type="compositionally biased region" description="Basic and acidic residues" evidence="7">
    <location>
        <begin position="516"/>
        <end position="528"/>
    </location>
</feature>
<dbReference type="PROSITE" id="PS51829">
    <property type="entry name" value="P_HOMO_B"/>
    <property type="match status" value="1"/>
</dbReference>
<dbReference type="InterPro" id="IPR036852">
    <property type="entry name" value="Peptidase_S8/S53_dom_sf"/>
</dbReference>
<dbReference type="Gene3D" id="3.40.50.200">
    <property type="entry name" value="Peptidase S8/S53 domain"/>
    <property type="match status" value="1"/>
</dbReference>
<feature type="compositionally biased region" description="Low complexity" evidence="7">
    <location>
        <begin position="540"/>
        <end position="568"/>
    </location>
</feature>
<keyword evidence="4 6" id="KW-0378">Hydrolase</keyword>
<dbReference type="PANTHER" id="PTHR42884">
    <property type="entry name" value="PROPROTEIN CONVERTASE SUBTILISIN/KEXIN-RELATED"/>
    <property type="match status" value="1"/>
</dbReference>
<dbReference type="PROSITE" id="PS00137">
    <property type="entry name" value="SUBTILASE_HIS"/>
    <property type="match status" value="1"/>
</dbReference>
<evidence type="ECO:0000256" key="1">
    <source>
        <dbReference type="ARBA" id="ARBA00022670"/>
    </source>
</evidence>
<gene>
    <name evidence="10" type="ORF">OKIOD_LOCUS7429</name>
</gene>
<feature type="domain" description="P/Homo B" evidence="9">
    <location>
        <begin position="343"/>
        <end position="482"/>
    </location>
</feature>
<dbReference type="InterPro" id="IPR002884">
    <property type="entry name" value="P_dom"/>
</dbReference>
<evidence type="ECO:0000259" key="9">
    <source>
        <dbReference type="PROSITE" id="PS51829"/>
    </source>
</evidence>
<dbReference type="PRINTS" id="PR00723">
    <property type="entry name" value="SUBTILISIN"/>
</dbReference>
<dbReference type="EMBL" id="OU015569">
    <property type="protein sequence ID" value="CAG5098663.1"/>
    <property type="molecule type" value="Genomic_DNA"/>
</dbReference>
<dbReference type="Proteomes" id="UP001158576">
    <property type="component" value="Chromosome XSR"/>
</dbReference>
<dbReference type="Pfam" id="PF01483">
    <property type="entry name" value="P_proprotein"/>
    <property type="match status" value="1"/>
</dbReference>
<dbReference type="PANTHER" id="PTHR42884:SF3">
    <property type="entry name" value="FURIN-LIKE PROTEASE 1, ISOFORMS 1_1-X_2"/>
    <property type="match status" value="1"/>
</dbReference>